<evidence type="ECO:0000313" key="2">
    <source>
        <dbReference type="Proteomes" id="UP000789901"/>
    </source>
</evidence>
<evidence type="ECO:0000313" key="1">
    <source>
        <dbReference type="EMBL" id="CAG8746039.1"/>
    </source>
</evidence>
<feature type="non-terminal residue" evidence="1">
    <location>
        <position position="172"/>
    </location>
</feature>
<reference evidence="1 2" key="1">
    <citation type="submission" date="2021-06" db="EMBL/GenBank/DDBJ databases">
        <authorList>
            <person name="Kallberg Y."/>
            <person name="Tangrot J."/>
            <person name="Rosling A."/>
        </authorList>
    </citation>
    <scope>NUCLEOTIDE SEQUENCE [LARGE SCALE GENOMIC DNA]</scope>
    <source>
        <strain evidence="1 2">120-4 pot B 10/14</strain>
    </source>
</reference>
<proteinExistence type="predicted"/>
<dbReference type="Proteomes" id="UP000789901">
    <property type="component" value="Unassembled WGS sequence"/>
</dbReference>
<dbReference type="InterPro" id="IPR024755">
    <property type="entry name" value="cpYpsA"/>
</dbReference>
<organism evidence="1 2">
    <name type="scientific">Gigaspora margarita</name>
    <dbReference type="NCBI Taxonomy" id="4874"/>
    <lineage>
        <taxon>Eukaryota</taxon>
        <taxon>Fungi</taxon>
        <taxon>Fungi incertae sedis</taxon>
        <taxon>Mucoromycota</taxon>
        <taxon>Glomeromycotina</taxon>
        <taxon>Glomeromycetes</taxon>
        <taxon>Diversisporales</taxon>
        <taxon>Gigasporaceae</taxon>
        <taxon>Gigaspora</taxon>
    </lineage>
</organism>
<comment type="caution">
    <text evidence="1">The sequence shown here is derived from an EMBL/GenBank/DDBJ whole genome shotgun (WGS) entry which is preliminary data.</text>
</comment>
<dbReference type="Pfam" id="PF12694">
    <property type="entry name" value="cpYpsA"/>
    <property type="match status" value="1"/>
</dbReference>
<name>A0ABN7VA13_GIGMA</name>
<gene>
    <name evidence="1" type="ORF">GMARGA_LOCUS15883</name>
</gene>
<dbReference type="Gene3D" id="3.40.50.450">
    <property type="match status" value="1"/>
</dbReference>
<accession>A0ABN7VA13</accession>
<sequence length="172" mass="20035">MSSYNNSRITRGHGECIKLAKRIKCLTIKLENCKTVSTAINDSDEIPKKKSTSNYNFPSGDTKALYQLHLEHKCLVNEIKKYEKNELISNVVNNYEITIHEETMRNFNPKKAMQNIIITGWCPKKRRSEDGSIDKKYPLKETNTNEYNQRTEMNVKDTEATLILLLNNYKDR</sequence>
<dbReference type="EMBL" id="CAJVQB010011215">
    <property type="protein sequence ID" value="CAG8746039.1"/>
    <property type="molecule type" value="Genomic_DNA"/>
</dbReference>
<protein>
    <submittedName>
        <fullName evidence="1">27355_t:CDS:1</fullName>
    </submittedName>
</protein>
<keyword evidence="2" id="KW-1185">Reference proteome</keyword>